<evidence type="ECO:0000256" key="5">
    <source>
        <dbReference type="ARBA" id="ARBA00022723"/>
    </source>
</evidence>
<evidence type="ECO:0000256" key="6">
    <source>
        <dbReference type="ARBA" id="ARBA00022737"/>
    </source>
</evidence>
<evidence type="ECO:0000259" key="15">
    <source>
        <dbReference type="PROSITE" id="PS50222"/>
    </source>
</evidence>
<dbReference type="EMBL" id="CDMZ01003316">
    <property type="protein sequence ID" value="CEM45905.1"/>
    <property type="molecule type" value="Genomic_DNA"/>
</dbReference>
<dbReference type="SUPFAM" id="SSF47473">
    <property type="entry name" value="EF-hand"/>
    <property type="match status" value="3"/>
</dbReference>
<evidence type="ECO:0000256" key="10">
    <source>
        <dbReference type="ARBA" id="ARBA00023065"/>
    </source>
</evidence>
<dbReference type="GO" id="GO:0036444">
    <property type="term" value="P:calcium import into the mitochondrion"/>
    <property type="evidence" value="ECO:0007669"/>
    <property type="project" value="TreeGrafter"/>
</dbReference>
<dbReference type="Gene3D" id="1.10.238.10">
    <property type="entry name" value="EF-hand"/>
    <property type="match status" value="2"/>
</dbReference>
<evidence type="ECO:0000256" key="1">
    <source>
        <dbReference type="ARBA" id="ARBA00004273"/>
    </source>
</evidence>
<dbReference type="GO" id="GO:1990246">
    <property type="term" value="C:uniplex complex"/>
    <property type="evidence" value="ECO:0007669"/>
    <property type="project" value="TreeGrafter"/>
</dbReference>
<dbReference type="PROSITE" id="PS00018">
    <property type="entry name" value="EF_HAND_1"/>
    <property type="match status" value="2"/>
</dbReference>
<keyword evidence="12" id="KW-0472">Membrane</keyword>
<dbReference type="InterPro" id="IPR018247">
    <property type="entry name" value="EF_Hand_1_Ca_BS"/>
</dbReference>
<reference evidence="16" key="1">
    <citation type="submission" date="2014-11" db="EMBL/GenBank/DDBJ databases">
        <authorList>
            <person name="Otto D Thomas"/>
            <person name="Naeem Raeece"/>
        </authorList>
    </citation>
    <scope>NUCLEOTIDE SEQUENCE</scope>
</reference>
<evidence type="ECO:0000256" key="8">
    <source>
        <dbReference type="ARBA" id="ARBA00022837"/>
    </source>
</evidence>
<evidence type="ECO:0000256" key="2">
    <source>
        <dbReference type="ARBA" id="ARBA00004569"/>
    </source>
</evidence>
<evidence type="ECO:0000256" key="12">
    <source>
        <dbReference type="ARBA" id="ARBA00023136"/>
    </source>
</evidence>
<keyword evidence="8" id="KW-0106">Calcium</keyword>
<comment type="similarity">
    <text evidence="13">Belongs to the MICU1 family. MICU1 subfamily.</text>
</comment>
<feature type="domain" description="EF-hand" evidence="15">
    <location>
        <begin position="172"/>
        <end position="207"/>
    </location>
</feature>
<keyword evidence="6" id="KW-0677">Repeat</keyword>
<feature type="domain" description="EF-hand" evidence="15">
    <location>
        <begin position="493"/>
        <end position="528"/>
    </location>
</feature>
<evidence type="ECO:0000256" key="9">
    <source>
        <dbReference type="ARBA" id="ARBA00022946"/>
    </source>
</evidence>
<evidence type="ECO:0000313" key="16">
    <source>
        <dbReference type="EMBL" id="CEM45905.1"/>
    </source>
</evidence>
<feature type="region of interest" description="Disordered" evidence="14">
    <location>
        <begin position="424"/>
        <end position="491"/>
    </location>
</feature>
<dbReference type="InterPro" id="IPR002048">
    <property type="entry name" value="EF_hand_dom"/>
</dbReference>
<feature type="compositionally biased region" description="Pro residues" evidence="14">
    <location>
        <begin position="478"/>
        <end position="488"/>
    </location>
</feature>
<dbReference type="AlphaFoldDB" id="A0A0G4HNX1"/>
<evidence type="ECO:0000256" key="7">
    <source>
        <dbReference type="ARBA" id="ARBA00022792"/>
    </source>
</evidence>
<sequence length="555" mass="60956">MTTFCVRGFGLVAAGGAGAWLLSRPFGWRRRSLEETRTEGPLRSVSSSTLMGAFPQKVFDGRSLLFPRSPVRAEGTSQSSTKPQTGFFDPMRVRGNYENRIKFASTPEKVFEYFASFKDPDTKKHYMTLRDFMESVLPWNFGPFCSRDLKEQEEMVENALKAAQGKTDNTKLKAMGVESFMELVDHNRDGRISFAEYLFFTTLMTTKLDDFRTGFKLYSSPTPPPNASDSEIALTKDEFVRLMVTMICVNPRGRQQKHTKSEKIPGVALPDPRGVHLDESVFELCGNCLKGKLGVVLFGNDGDESLSFEKFSGVFRGLKKDLLFQEVFRASGGDLEGTGEEARISPAAMGLLLIHFVPPSKMETLARRVGSLELSEEKKISFGDVVEFDKCIYKLGQLRTAVELLDGSGGLTRATLERALRALASGGGGKGSQSGPSSDGANSGGQGDASASSASSPPASFSLFSWGGGSKKQEAAAPPAPQPVPQPPRHQRDFREIVDVVFRVFDFDGSGTLAEDEFFALIVQRGTAFRVFDEPLWIRRARGIAKCAKKVYSFS</sequence>
<gene>
    <name evidence="16" type="ORF">Cvel_7696</name>
</gene>
<evidence type="ECO:0000256" key="3">
    <source>
        <dbReference type="ARBA" id="ARBA00022448"/>
    </source>
</evidence>
<keyword evidence="5" id="KW-0479">Metal-binding</keyword>
<organism evidence="16">
    <name type="scientific">Chromera velia CCMP2878</name>
    <dbReference type="NCBI Taxonomy" id="1169474"/>
    <lineage>
        <taxon>Eukaryota</taxon>
        <taxon>Sar</taxon>
        <taxon>Alveolata</taxon>
        <taxon>Colpodellida</taxon>
        <taxon>Chromeraceae</taxon>
        <taxon>Chromera</taxon>
    </lineage>
</organism>
<feature type="compositionally biased region" description="Low complexity" evidence="14">
    <location>
        <begin position="448"/>
        <end position="465"/>
    </location>
</feature>
<feature type="compositionally biased region" description="Polar residues" evidence="14">
    <location>
        <begin position="75"/>
        <end position="84"/>
    </location>
</feature>
<evidence type="ECO:0000256" key="4">
    <source>
        <dbReference type="ARBA" id="ARBA00022568"/>
    </source>
</evidence>
<evidence type="ECO:0000256" key="11">
    <source>
        <dbReference type="ARBA" id="ARBA00023128"/>
    </source>
</evidence>
<dbReference type="SMART" id="SM00054">
    <property type="entry name" value="EFh"/>
    <property type="match status" value="2"/>
</dbReference>
<dbReference type="InterPro" id="IPR011992">
    <property type="entry name" value="EF-hand-dom_pair"/>
</dbReference>
<dbReference type="GO" id="GO:0005758">
    <property type="term" value="C:mitochondrial intermembrane space"/>
    <property type="evidence" value="ECO:0007669"/>
    <property type="project" value="UniProtKB-SubCell"/>
</dbReference>
<keyword evidence="4" id="KW-0109">Calcium transport</keyword>
<proteinExistence type="inferred from homology"/>
<dbReference type="InterPro" id="IPR039800">
    <property type="entry name" value="MICU1/2/3"/>
</dbReference>
<protein>
    <recommendedName>
        <fullName evidence="15">EF-hand domain-containing protein</fullName>
    </recommendedName>
</protein>
<keyword evidence="7" id="KW-0999">Mitochondrion inner membrane</keyword>
<accession>A0A0G4HNX1</accession>
<keyword evidence="10" id="KW-0406">Ion transport</keyword>
<dbReference type="GO" id="GO:0005509">
    <property type="term" value="F:calcium ion binding"/>
    <property type="evidence" value="ECO:0007669"/>
    <property type="project" value="InterPro"/>
</dbReference>
<feature type="region of interest" description="Disordered" evidence="14">
    <location>
        <begin position="70"/>
        <end position="89"/>
    </location>
</feature>
<keyword evidence="9" id="KW-0809">Transit peptide</keyword>
<dbReference type="VEuPathDB" id="CryptoDB:Cvel_7696"/>
<dbReference type="GO" id="GO:0051560">
    <property type="term" value="P:mitochondrial calcium ion homeostasis"/>
    <property type="evidence" value="ECO:0007669"/>
    <property type="project" value="TreeGrafter"/>
</dbReference>
<dbReference type="PANTHER" id="PTHR12294">
    <property type="entry name" value="EF HAND DOMAIN FAMILY A1,A2-RELATED"/>
    <property type="match status" value="1"/>
</dbReference>
<evidence type="ECO:0000256" key="14">
    <source>
        <dbReference type="SAM" id="MobiDB-lite"/>
    </source>
</evidence>
<comment type="subcellular location">
    <subcellularLocation>
        <location evidence="1">Mitochondrion inner membrane</location>
    </subcellularLocation>
    <subcellularLocation>
        <location evidence="2">Mitochondrion intermembrane space</location>
    </subcellularLocation>
</comment>
<keyword evidence="3" id="KW-0813">Transport</keyword>
<keyword evidence="11" id="KW-0496">Mitochondrion</keyword>
<name>A0A0G4HNX1_9ALVE</name>
<evidence type="ECO:0000256" key="13">
    <source>
        <dbReference type="ARBA" id="ARBA00038333"/>
    </source>
</evidence>
<dbReference type="PROSITE" id="PS50222">
    <property type="entry name" value="EF_HAND_2"/>
    <property type="match status" value="2"/>
</dbReference>
<dbReference type="PANTHER" id="PTHR12294:SF1">
    <property type="entry name" value="CALCIUM UPTAKE PROTEIN 1, MITOCHONDRIAL"/>
    <property type="match status" value="1"/>
</dbReference>